<dbReference type="AlphaFoldDB" id="M2LLP9"/>
<keyword evidence="2" id="KW-1185">Reference proteome</keyword>
<name>M2LLP9_BAUPA</name>
<dbReference type="RefSeq" id="XP_007677783.1">
    <property type="nucleotide sequence ID" value="XM_007679593.1"/>
</dbReference>
<evidence type="ECO:0000313" key="2">
    <source>
        <dbReference type="Proteomes" id="UP000011761"/>
    </source>
</evidence>
<dbReference type="HOGENOM" id="CLU_2440500_0_0_1"/>
<dbReference type="KEGG" id="bcom:BAUCODRAFT_532495"/>
<accession>M2LLP9</accession>
<dbReference type="GeneID" id="19115232"/>
<reference evidence="1 2" key="1">
    <citation type="journal article" date="2012" name="PLoS Pathog.">
        <title>Diverse lifestyles and strategies of plant pathogenesis encoded in the genomes of eighteen Dothideomycetes fungi.</title>
        <authorList>
            <person name="Ohm R.A."/>
            <person name="Feau N."/>
            <person name="Henrissat B."/>
            <person name="Schoch C.L."/>
            <person name="Horwitz B.A."/>
            <person name="Barry K.W."/>
            <person name="Condon B.J."/>
            <person name="Copeland A.C."/>
            <person name="Dhillon B."/>
            <person name="Glaser F."/>
            <person name="Hesse C.N."/>
            <person name="Kosti I."/>
            <person name="LaButti K."/>
            <person name="Lindquist E.A."/>
            <person name="Lucas S."/>
            <person name="Salamov A.A."/>
            <person name="Bradshaw R.E."/>
            <person name="Ciuffetti L."/>
            <person name="Hamelin R.C."/>
            <person name="Kema G.H.J."/>
            <person name="Lawrence C."/>
            <person name="Scott J.A."/>
            <person name="Spatafora J.W."/>
            <person name="Turgeon B.G."/>
            <person name="de Wit P.J.G.M."/>
            <person name="Zhong S."/>
            <person name="Goodwin S.B."/>
            <person name="Grigoriev I.V."/>
        </authorList>
    </citation>
    <scope>NUCLEOTIDE SEQUENCE [LARGE SCALE GENOMIC DNA]</scope>
    <source>
        <strain evidence="1 2">UAMH 10762</strain>
    </source>
</reference>
<gene>
    <name evidence="1" type="ORF">BAUCODRAFT_532495</name>
</gene>
<proteinExistence type="predicted"/>
<sequence>MSTGTPLVGNLLLFSDLARRAQSYGVVRGVRSTQGWQRARIDMQALRCQPEWRLLLACGGRVPVRIGLLVMMGTAGYTTNRKFWRSPAVR</sequence>
<organism evidence="1 2">
    <name type="scientific">Baudoinia panamericana (strain UAMH 10762)</name>
    <name type="common">Angels' share fungus</name>
    <name type="synonym">Baudoinia compniacensis (strain UAMH 10762)</name>
    <dbReference type="NCBI Taxonomy" id="717646"/>
    <lineage>
        <taxon>Eukaryota</taxon>
        <taxon>Fungi</taxon>
        <taxon>Dikarya</taxon>
        <taxon>Ascomycota</taxon>
        <taxon>Pezizomycotina</taxon>
        <taxon>Dothideomycetes</taxon>
        <taxon>Dothideomycetidae</taxon>
        <taxon>Mycosphaerellales</taxon>
        <taxon>Teratosphaeriaceae</taxon>
        <taxon>Baudoinia</taxon>
    </lineage>
</organism>
<dbReference type="Proteomes" id="UP000011761">
    <property type="component" value="Unassembled WGS sequence"/>
</dbReference>
<dbReference type="EMBL" id="KB445557">
    <property type="protein sequence ID" value="EMC95227.1"/>
    <property type="molecule type" value="Genomic_DNA"/>
</dbReference>
<evidence type="ECO:0000313" key="1">
    <source>
        <dbReference type="EMBL" id="EMC95227.1"/>
    </source>
</evidence>
<protein>
    <submittedName>
        <fullName evidence="1">Uncharacterized protein</fullName>
    </submittedName>
</protein>